<dbReference type="RefSeq" id="WP_205720588.1">
    <property type="nucleotide sequence ID" value="NZ_CP070608.1"/>
</dbReference>
<dbReference type="EMBL" id="CP070608">
    <property type="protein sequence ID" value="QSE96075.1"/>
    <property type="molecule type" value="Genomic_DNA"/>
</dbReference>
<dbReference type="KEGG" id="fuv:JR347_10650"/>
<dbReference type="Proteomes" id="UP000662783">
    <property type="component" value="Chromosome"/>
</dbReference>
<organism evidence="1 2">
    <name type="scientific">Fulvivirga lutea</name>
    <dbReference type="NCBI Taxonomy" id="2810512"/>
    <lineage>
        <taxon>Bacteria</taxon>
        <taxon>Pseudomonadati</taxon>
        <taxon>Bacteroidota</taxon>
        <taxon>Cytophagia</taxon>
        <taxon>Cytophagales</taxon>
        <taxon>Fulvivirgaceae</taxon>
        <taxon>Fulvivirga</taxon>
    </lineage>
</organism>
<dbReference type="PROSITE" id="PS51257">
    <property type="entry name" value="PROKAR_LIPOPROTEIN"/>
    <property type="match status" value="1"/>
</dbReference>
<evidence type="ECO:0000313" key="2">
    <source>
        <dbReference type="Proteomes" id="UP000662783"/>
    </source>
</evidence>
<proteinExistence type="predicted"/>
<dbReference type="AlphaFoldDB" id="A0A974WE50"/>
<sequence length="281" mass="30953">MNVKNQLLTCLLSLFIFPTIFISCDDDDESPGLTSDCPNAPALYFEESNGLVIIEAEDVPNRSNIGEWEFQSGSINNVSGHSGEGFIVFKGEDSFRDAGNSIITYNVKINTPGIYRFLYASTIGTGDNNTEHNDAFVNFPDADAFYGYRSNSNTIAIPNDEGIDSSNPDRNDPILAETYPGATYKVPNGSNPRNIGYLKVYMNQLDEWWYEGSTSDSDAHAVYARFDSPGTYTILISGRSSSFAIDRLVLVIEEGDFTDLGSRNKRKEALSPIESVDSTCQ</sequence>
<keyword evidence="2" id="KW-1185">Reference proteome</keyword>
<name>A0A974WE50_9BACT</name>
<protein>
    <submittedName>
        <fullName evidence="1">Uncharacterized protein</fullName>
    </submittedName>
</protein>
<gene>
    <name evidence="1" type="ORF">JR347_10650</name>
</gene>
<evidence type="ECO:0000313" key="1">
    <source>
        <dbReference type="EMBL" id="QSE96075.1"/>
    </source>
</evidence>
<reference evidence="1" key="1">
    <citation type="submission" date="2021-02" db="EMBL/GenBank/DDBJ databases">
        <title>Fulvivirga sp. S481 isolated from sea water.</title>
        <authorList>
            <person name="Bae S.S."/>
            <person name="Baek K."/>
        </authorList>
    </citation>
    <scope>NUCLEOTIDE SEQUENCE</scope>
    <source>
        <strain evidence="1">S481</strain>
    </source>
</reference>
<accession>A0A974WE50</accession>